<dbReference type="InterPro" id="IPR010412">
    <property type="entry name" value="DUF1007"/>
</dbReference>
<evidence type="ECO:0000313" key="1">
    <source>
        <dbReference type="EMBL" id="AGK56483.1"/>
    </source>
</evidence>
<accession>N0B0Q9</accession>
<evidence type="ECO:0000313" key="2">
    <source>
        <dbReference type="Proteomes" id="UP000005952"/>
    </source>
</evidence>
<dbReference type="Proteomes" id="UP000005952">
    <property type="component" value="Chromosome"/>
</dbReference>
<organism evidence="1 2">
    <name type="scientific">Hyphomicrobium denitrificans 1NES1</name>
    <dbReference type="NCBI Taxonomy" id="670307"/>
    <lineage>
        <taxon>Bacteria</taxon>
        <taxon>Pseudomonadati</taxon>
        <taxon>Pseudomonadota</taxon>
        <taxon>Alphaproteobacteria</taxon>
        <taxon>Hyphomicrobiales</taxon>
        <taxon>Hyphomicrobiaceae</taxon>
        <taxon>Hyphomicrobium</taxon>
    </lineage>
</organism>
<sequence>MSPRSRCDGISRGVVVSGKAYEAIGVISNAKQFGALLAVAAVLTIGTPALAHPHMWVTYEMTVDYDKGMVTGVDHIWSFDDAYAVMALEGLDTNNDGNYDQTELEPLLKVNMDGLKDFNYFTVAKLGTEELAFSPPTNARLEYTNKVLKLHFHLSLAKPVFADAQGLTFAVFDPSYFIAFEPEKTDAVKLAAAPPGCSASLIDPDAEKVDAQSKKLGDAIAQQFGGAAIGFGSYKTVALSCKKS</sequence>
<protein>
    <recommendedName>
        <fullName evidence="3">ABC transporter substrate-binding protein</fullName>
    </recommendedName>
</protein>
<dbReference type="Pfam" id="PF06226">
    <property type="entry name" value="DUF1007"/>
    <property type="match status" value="1"/>
</dbReference>
<dbReference type="HOGENOM" id="CLU_088941_0_1_5"/>
<dbReference type="KEGG" id="hdt:HYPDE_23988"/>
<dbReference type="eggNOG" id="COG3683">
    <property type="taxonomic scope" value="Bacteria"/>
</dbReference>
<evidence type="ECO:0008006" key="3">
    <source>
        <dbReference type="Google" id="ProtNLM"/>
    </source>
</evidence>
<dbReference type="EMBL" id="CP005587">
    <property type="protein sequence ID" value="AGK56483.1"/>
    <property type="molecule type" value="Genomic_DNA"/>
</dbReference>
<gene>
    <name evidence="1" type="ORF">HYPDE_23988</name>
</gene>
<dbReference type="STRING" id="670307.HYPDE_23988"/>
<dbReference type="AlphaFoldDB" id="N0B0Q9"/>
<proteinExistence type="predicted"/>
<name>N0B0Q9_9HYPH</name>
<reference evidence="1 2" key="1">
    <citation type="journal article" date="2013" name="Genome Announc.">
        <title>Genome sequences for three denitrifying bacterial strains isolated from a uranium- and nitrate-contaminated subsurface environment.</title>
        <authorList>
            <person name="Venkatramanan R."/>
            <person name="Prakash O."/>
            <person name="Woyke T."/>
            <person name="Chain P."/>
            <person name="Goodwin L.A."/>
            <person name="Watson D."/>
            <person name="Brooks S."/>
            <person name="Kostka J.E."/>
            <person name="Green S.J."/>
        </authorList>
    </citation>
    <scope>NUCLEOTIDE SEQUENCE [LARGE SCALE GENOMIC DNA]</scope>
    <source>
        <strain evidence="1 2">1NES1</strain>
    </source>
</reference>
<keyword evidence="2" id="KW-1185">Reference proteome</keyword>